<keyword evidence="4" id="KW-0597">Phosphoprotein</keyword>
<comment type="subcellular location">
    <subcellularLocation>
        <location evidence="2">Membrane</location>
        <topology evidence="2">Single-pass type II membrane protein</topology>
    </subcellularLocation>
</comment>
<sequence>LLDVFDPVNILDIQPMHVMFSDQVHKSTVTNAVLHDGKSANPPSPSQLKCSIVGPFCSYHVILFLSVDESSKVGRISKEWPGLLREAFTDADHLEISFPLDLDVKIKAALFGACFLIVNFMFFEQN</sequence>
<accession>A0A672K8Q2</accession>
<evidence type="ECO:0000256" key="9">
    <source>
        <dbReference type="ARBA" id="ARBA00023139"/>
    </source>
</evidence>
<dbReference type="InParanoid" id="A0A672K8Q2"/>
<keyword evidence="5" id="KW-0812">Transmembrane</keyword>
<keyword evidence="6 11" id="KW-0106">Calcium</keyword>
<dbReference type="GO" id="GO:0005886">
    <property type="term" value="C:plasma membrane"/>
    <property type="evidence" value="ECO:0007669"/>
    <property type="project" value="TreeGrafter"/>
</dbReference>
<organism evidence="12 13">
    <name type="scientific">Sinocyclocheilus grahami</name>
    <name type="common">Dianchi golden-line fish</name>
    <name type="synonym">Barbus grahami</name>
    <dbReference type="NCBI Taxonomy" id="75366"/>
    <lineage>
        <taxon>Eukaryota</taxon>
        <taxon>Metazoa</taxon>
        <taxon>Chordata</taxon>
        <taxon>Craniata</taxon>
        <taxon>Vertebrata</taxon>
        <taxon>Euteleostomi</taxon>
        <taxon>Actinopterygii</taxon>
        <taxon>Neopterygii</taxon>
        <taxon>Teleostei</taxon>
        <taxon>Ostariophysi</taxon>
        <taxon>Cypriniformes</taxon>
        <taxon>Cyprinidae</taxon>
        <taxon>Cyprininae</taxon>
        <taxon>Sinocyclocheilus</taxon>
    </lineage>
</organism>
<name>A0A672K8Q2_SINGR</name>
<evidence type="ECO:0000256" key="5">
    <source>
        <dbReference type="ARBA" id="ARBA00022692"/>
    </source>
</evidence>
<dbReference type="GO" id="GO:0017128">
    <property type="term" value="F:phospholipid scramblase activity"/>
    <property type="evidence" value="ECO:0007669"/>
    <property type="project" value="InterPro"/>
</dbReference>
<evidence type="ECO:0000256" key="10">
    <source>
        <dbReference type="ARBA" id="ARBA00023288"/>
    </source>
</evidence>
<keyword evidence="7" id="KW-1133">Transmembrane helix</keyword>
<comment type="similarity">
    <text evidence="3 11">Belongs to the phospholipid scramblase family.</text>
</comment>
<keyword evidence="8" id="KW-0472">Membrane</keyword>
<keyword evidence="9 11" id="KW-0564">Palmitate</keyword>
<reference evidence="12" key="2">
    <citation type="submission" date="2025-09" db="UniProtKB">
        <authorList>
            <consortium name="Ensembl"/>
        </authorList>
    </citation>
    <scope>IDENTIFICATION</scope>
</reference>
<keyword evidence="10 11" id="KW-0449">Lipoprotein</keyword>
<evidence type="ECO:0000256" key="3">
    <source>
        <dbReference type="ARBA" id="ARBA00005350"/>
    </source>
</evidence>
<dbReference type="InterPro" id="IPR005552">
    <property type="entry name" value="Scramblase"/>
</dbReference>
<evidence type="ECO:0000256" key="6">
    <source>
        <dbReference type="ARBA" id="ARBA00022837"/>
    </source>
</evidence>
<dbReference type="AlphaFoldDB" id="A0A672K8Q2"/>
<evidence type="ECO:0000313" key="12">
    <source>
        <dbReference type="Ensembl" id="ENSSGRP00000005639.1"/>
    </source>
</evidence>
<dbReference type="Proteomes" id="UP000472262">
    <property type="component" value="Unassembled WGS sequence"/>
</dbReference>
<evidence type="ECO:0000256" key="11">
    <source>
        <dbReference type="RuleBase" id="RU363116"/>
    </source>
</evidence>
<evidence type="ECO:0000256" key="8">
    <source>
        <dbReference type="ARBA" id="ARBA00023136"/>
    </source>
</evidence>
<proteinExistence type="inferred from homology"/>
<protein>
    <recommendedName>
        <fullName evidence="11">Phospholipid scramblase</fullName>
    </recommendedName>
</protein>
<keyword evidence="13" id="KW-1185">Reference proteome</keyword>
<evidence type="ECO:0000256" key="4">
    <source>
        <dbReference type="ARBA" id="ARBA00022553"/>
    </source>
</evidence>
<dbReference type="Pfam" id="PF03803">
    <property type="entry name" value="Scramblase"/>
    <property type="match status" value="1"/>
</dbReference>
<evidence type="ECO:0000256" key="2">
    <source>
        <dbReference type="ARBA" id="ARBA00004606"/>
    </source>
</evidence>
<dbReference type="Ensembl" id="ENSSGRT00000006110.1">
    <property type="protein sequence ID" value="ENSSGRP00000005639.1"/>
    <property type="gene ID" value="ENSSGRG00000003695.1"/>
</dbReference>
<evidence type="ECO:0000256" key="1">
    <source>
        <dbReference type="ARBA" id="ARBA00001913"/>
    </source>
</evidence>
<evidence type="ECO:0000313" key="13">
    <source>
        <dbReference type="Proteomes" id="UP000472262"/>
    </source>
</evidence>
<dbReference type="PANTHER" id="PTHR23248:SF38">
    <property type="entry name" value="PHOSPHOLIPID SCRAMBLASE 1"/>
    <property type="match status" value="1"/>
</dbReference>
<dbReference type="PANTHER" id="PTHR23248">
    <property type="entry name" value="PHOSPHOLIPID SCRAMBLASE-RELATED"/>
    <property type="match status" value="1"/>
</dbReference>
<comment type="function">
    <text evidence="11">May mediate accelerated ATP-independent bidirectional transbilayer migration of phospholipids upon binding calcium ions that results in a loss of phospholipid asymmetry in the plasma membrane.</text>
</comment>
<reference evidence="12" key="1">
    <citation type="submission" date="2025-08" db="UniProtKB">
        <authorList>
            <consortium name="Ensembl"/>
        </authorList>
    </citation>
    <scope>IDENTIFICATION</scope>
</reference>
<evidence type="ECO:0000256" key="7">
    <source>
        <dbReference type="ARBA" id="ARBA00022989"/>
    </source>
</evidence>
<comment type="cofactor">
    <cofactor evidence="1 11">
        <name>Ca(2+)</name>
        <dbReference type="ChEBI" id="CHEBI:29108"/>
    </cofactor>
</comment>